<dbReference type="eggNOG" id="ENOG502SDAW">
    <property type="taxonomic scope" value="Eukaryota"/>
</dbReference>
<dbReference type="STRING" id="32264.T1KX54"/>
<evidence type="ECO:0000256" key="1">
    <source>
        <dbReference type="SAM" id="Coils"/>
    </source>
</evidence>
<name>T1KX54_TETUR</name>
<protein>
    <submittedName>
        <fullName evidence="2">Uncharacterized protein</fullName>
    </submittedName>
</protein>
<reference evidence="3" key="1">
    <citation type="submission" date="2011-08" db="EMBL/GenBank/DDBJ databases">
        <authorList>
            <person name="Rombauts S."/>
        </authorList>
    </citation>
    <scope>NUCLEOTIDE SEQUENCE</scope>
    <source>
        <strain evidence="3">London</strain>
    </source>
</reference>
<feature type="coiled-coil region" evidence="1">
    <location>
        <begin position="123"/>
        <end position="157"/>
    </location>
</feature>
<accession>T1KX54</accession>
<organism evidence="2 3">
    <name type="scientific">Tetranychus urticae</name>
    <name type="common">Two-spotted spider mite</name>
    <dbReference type="NCBI Taxonomy" id="32264"/>
    <lineage>
        <taxon>Eukaryota</taxon>
        <taxon>Metazoa</taxon>
        <taxon>Ecdysozoa</taxon>
        <taxon>Arthropoda</taxon>
        <taxon>Chelicerata</taxon>
        <taxon>Arachnida</taxon>
        <taxon>Acari</taxon>
        <taxon>Acariformes</taxon>
        <taxon>Trombidiformes</taxon>
        <taxon>Prostigmata</taxon>
        <taxon>Eleutherengona</taxon>
        <taxon>Raphignathae</taxon>
        <taxon>Tetranychoidea</taxon>
        <taxon>Tetranychidae</taxon>
        <taxon>Tetranychus</taxon>
    </lineage>
</organism>
<dbReference type="EMBL" id="CAEY01000676">
    <property type="status" value="NOT_ANNOTATED_CDS"/>
    <property type="molecule type" value="Genomic_DNA"/>
</dbReference>
<keyword evidence="1" id="KW-0175">Coiled coil</keyword>
<dbReference type="HOGENOM" id="CLU_499990_0_0_1"/>
<dbReference type="Proteomes" id="UP000015104">
    <property type="component" value="Unassembled WGS sequence"/>
</dbReference>
<dbReference type="AlphaFoldDB" id="T1KX54"/>
<dbReference type="EnsemblMetazoa" id="tetur25g01170.1">
    <property type="protein sequence ID" value="tetur25g01170.1"/>
    <property type="gene ID" value="tetur25g01170"/>
</dbReference>
<keyword evidence="3" id="KW-1185">Reference proteome</keyword>
<reference evidence="2" key="2">
    <citation type="submission" date="2015-06" db="UniProtKB">
        <authorList>
            <consortium name="EnsemblMetazoa"/>
        </authorList>
    </citation>
    <scope>IDENTIFICATION</scope>
</reference>
<proteinExistence type="predicted"/>
<evidence type="ECO:0000313" key="3">
    <source>
        <dbReference type="Proteomes" id="UP000015104"/>
    </source>
</evidence>
<evidence type="ECO:0000313" key="2">
    <source>
        <dbReference type="EnsemblMetazoa" id="tetur25g01170.1"/>
    </source>
</evidence>
<sequence length="545" mass="61923">MCSNNTSGFINKENVQPLSTICKLDASDLNVIQAAPRELKPVVNRHCDFLVYRDDEDSDSDDVGTADLLKVRKRRADSPPLLKPESLALNQKFYCDLNSIYINGYEYSFEEIRYRKWLNCRKEKAAKRSNKEMAKEIVNLKRKVESNEQAIQFLQDKLSTVMGLIQANKPANEDKQEVSTMVRDLINGSYNDTQLEKTMLQPIPSIPVKDFTIYKDMTIEAPTFVAPAQDNVPLIRFDITECGEAAKNLVSSSALSSSKGFDKSIDNQTFNLKKAEIDQKSLQTQISAENILEIKKSTFKIHEDSIENKPPALRIYEDSIENKEPTSQIYKDSIEIKKPPVLQIHEDSIENKEPTLQIYKDSIEIKKPASQIHEASIESKIPTLQIQEDSIEIKEPNLQIHEDSIEIKEPNCDFLDKFQAERHDPIDMEIEKAENKISQIKSALEDTKRKSLLARSNNKLSIIAENSRELTDKTTTDKNSPVKMRAPVAACKSMRNDFDLADLSVNPIIHRGSMHFRVSEAFTMYIPNSEDECVPKSCSTPGKTQ</sequence>